<evidence type="ECO:0000256" key="1">
    <source>
        <dbReference type="ARBA" id="ARBA00006484"/>
    </source>
</evidence>
<dbReference type="SUPFAM" id="SSF51735">
    <property type="entry name" value="NAD(P)-binding Rossmann-fold domains"/>
    <property type="match status" value="1"/>
</dbReference>
<keyword evidence="4" id="KW-0812">Transmembrane</keyword>
<dbReference type="STRING" id="77020.A0A0M9VQR4"/>
<protein>
    <submittedName>
        <fullName evidence="5">Uncharacterized protein</fullName>
    </submittedName>
</protein>
<name>A0A0M9VQR4_9BASI</name>
<dbReference type="EMBL" id="LGAV01000002">
    <property type="protein sequence ID" value="KOS15773.1"/>
    <property type="molecule type" value="Genomic_DNA"/>
</dbReference>
<feature type="compositionally biased region" description="Low complexity" evidence="3">
    <location>
        <begin position="169"/>
        <end position="182"/>
    </location>
</feature>
<dbReference type="RefSeq" id="XP_017993405.1">
    <property type="nucleotide sequence ID" value="XM_018136690.1"/>
</dbReference>
<evidence type="ECO:0000313" key="5">
    <source>
        <dbReference type="EMBL" id="KOS15773.1"/>
    </source>
</evidence>
<keyword evidence="4" id="KW-0472">Membrane</keyword>
<organism evidence="5 6">
    <name type="scientific">Malassezia pachydermatis</name>
    <dbReference type="NCBI Taxonomy" id="77020"/>
    <lineage>
        <taxon>Eukaryota</taxon>
        <taxon>Fungi</taxon>
        <taxon>Dikarya</taxon>
        <taxon>Basidiomycota</taxon>
        <taxon>Ustilaginomycotina</taxon>
        <taxon>Malasseziomycetes</taxon>
        <taxon>Malasseziales</taxon>
        <taxon>Malasseziaceae</taxon>
        <taxon>Malassezia</taxon>
    </lineage>
</organism>
<dbReference type="VEuPathDB" id="FungiDB:Malapachy_2198"/>
<dbReference type="PANTHER" id="PTHR24320">
    <property type="entry name" value="RETINOL DEHYDROGENASE"/>
    <property type="match status" value="1"/>
</dbReference>
<evidence type="ECO:0000256" key="4">
    <source>
        <dbReference type="SAM" id="Phobius"/>
    </source>
</evidence>
<keyword evidence="2" id="KW-0560">Oxidoreductase</keyword>
<keyword evidence="6" id="KW-1185">Reference proteome</keyword>
<gene>
    <name evidence="5" type="ORF">Malapachy_2198</name>
</gene>
<dbReference type="Gene3D" id="3.40.50.720">
    <property type="entry name" value="NAD(P)-binding Rossmann-like Domain"/>
    <property type="match status" value="1"/>
</dbReference>
<keyword evidence="4" id="KW-1133">Transmembrane helix</keyword>
<dbReference type="GO" id="GO:0016491">
    <property type="term" value="F:oxidoreductase activity"/>
    <property type="evidence" value="ECO:0007669"/>
    <property type="project" value="UniProtKB-KW"/>
</dbReference>
<comment type="similarity">
    <text evidence="1">Belongs to the short-chain dehydrogenases/reductases (SDR) family.</text>
</comment>
<evidence type="ECO:0000256" key="3">
    <source>
        <dbReference type="SAM" id="MobiDB-lite"/>
    </source>
</evidence>
<feature type="transmembrane region" description="Helical" evidence="4">
    <location>
        <begin position="361"/>
        <end position="378"/>
    </location>
</feature>
<accession>A0A0M9VQR4</accession>
<dbReference type="InterPro" id="IPR036291">
    <property type="entry name" value="NAD(P)-bd_dom_sf"/>
</dbReference>
<dbReference type="OrthoDB" id="191979at2759"/>
<feature type="region of interest" description="Disordered" evidence="3">
    <location>
        <begin position="155"/>
        <end position="186"/>
    </location>
</feature>
<dbReference type="GeneID" id="28728565"/>
<proteinExistence type="inferred from homology"/>
<evidence type="ECO:0000313" key="6">
    <source>
        <dbReference type="Proteomes" id="UP000037751"/>
    </source>
</evidence>
<dbReference type="PANTHER" id="PTHR24320:SF152">
    <property type="entry name" value="SHORT-CHAIN DEHYDROGENASE_REDUCTASE FAMILY PROTEIN"/>
    <property type="match status" value="1"/>
</dbReference>
<dbReference type="AlphaFoldDB" id="A0A0M9VQR4"/>
<comment type="caution">
    <text evidence="5">The sequence shown here is derived from an EMBL/GenBank/DDBJ whole genome shotgun (WGS) entry which is preliminary data.</text>
</comment>
<dbReference type="Proteomes" id="UP000037751">
    <property type="component" value="Unassembled WGS sequence"/>
</dbReference>
<sequence>MLHLLYELVGRHLPSEYLAFYILVPLTIAVVHSWARGPALLAREERLEAQQRRIQEKNDHVRVTAGLQEMGGRVVLVASGGMTPMGLVTVSTLAHQGAHIIMLVPDLQADDVIQMVLLLRESTMSENIFAEKCDICDLNSITDFAKRWHAGTLVTGKDGVPTSQPPSSTPSSSKAPPSTTLPGLPSQQAHRVDTILFLPSTGAVGAFGASHDDVYDVDVLARFHFVNAMLPSLLILPPNRDVRIISAVSPWYAAGLGQFERVSIPLTKPFFEPWTRLGAASLHWIVLAAELQRRLDLLAEADTRSRTRLPDLEGDEDQVPQHGLRARRSHISSIVVCPGFEVSSQLLSFFQTYGAGRMHKYILWMLWLLLAPWCWIIGKPTSRAAEAMVWGATARLETESRTLRRKHAQQMKTPSVLDDDALARQWPGLQPGFLYREGLLIAPPVPSSYQGTGAAALWRATEERVQKKLQATKA</sequence>
<evidence type="ECO:0000256" key="2">
    <source>
        <dbReference type="ARBA" id="ARBA00023002"/>
    </source>
</evidence>
<feature type="transmembrane region" description="Helical" evidence="4">
    <location>
        <begin position="20"/>
        <end position="42"/>
    </location>
</feature>
<reference evidence="5 6" key="1">
    <citation type="submission" date="2015-07" db="EMBL/GenBank/DDBJ databases">
        <title>Draft Genome Sequence of Malassezia furfur CBS1878 and Malassezia pachydermatis CBS1879.</title>
        <authorList>
            <person name="Triana S."/>
            <person name="Ohm R."/>
            <person name="Gonzalez A."/>
            <person name="DeCock H."/>
            <person name="Restrepo S."/>
            <person name="Celis A."/>
        </authorList>
    </citation>
    <scope>NUCLEOTIDE SEQUENCE [LARGE SCALE GENOMIC DNA]</scope>
    <source>
        <strain evidence="5 6">CBS 1879</strain>
    </source>
</reference>